<dbReference type="EMBL" id="JANBUN010001005">
    <property type="protein sequence ID" value="KAJ2800154.1"/>
    <property type="molecule type" value="Genomic_DNA"/>
</dbReference>
<evidence type="ECO:0000313" key="2">
    <source>
        <dbReference type="Proteomes" id="UP001140087"/>
    </source>
</evidence>
<organism evidence="1 2">
    <name type="scientific">Coemansia helicoidea</name>
    <dbReference type="NCBI Taxonomy" id="1286919"/>
    <lineage>
        <taxon>Eukaryota</taxon>
        <taxon>Fungi</taxon>
        <taxon>Fungi incertae sedis</taxon>
        <taxon>Zoopagomycota</taxon>
        <taxon>Kickxellomycotina</taxon>
        <taxon>Kickxellomycetes</taxon>
        <taxon>Kickxellales</taxon>
        <taxon>Kickxellaceae</taxon>
        <taxon>Coemansia</taxon>
    </lineage>
</organism>
<gene>
    <name evidence="1" type="primary">GYP5</name>
    <name evidence="1" type="ORF">H4R21_003290</name>
</gene>
<sequence length="518" mass="58514">MEFPGMRPSTATARGPGSGGGGGGGGGEDPAMDSLLSQLEAQNQQIMKDRKARVFAHEAPTAQEPQDGAGAGGVDWEFWGALINDYDKVTRSEPRKLAQSVYRGIPGAVRGTVWQLMAKSRGDAALGARFRRLVAQKTEPGSEEAKHEKQIRHDLARTFPKLDYFRDAAGAGQEGLFNVLRAYSLFDPEVGYCQGLSFVVGPLLLNMPDEEAFCLLVRLMHTYGLRGHFLPSMDDLQLRLYQFEHVLRENLPWLSRHFQEQGVESTMYVSQWLMTMFAYRLPIELTFRLFDVVFAEGLDCLVRVALAVLKRSQTRLLSLEFEAILQYLNDGPLFAFYSHAAPDMLVRDANQITSVNARYLERLRRQYIDEMQRRMEEEDEGHRVRAENDKLHDECSRLRAALEDVTSAHDGVLSERTAAQTQLDKQRDECARLQQRVADLEEAQRQAAQEPAAAAELQADVDRLAEKNVQLTIKNQQLEDSLQDLEEALIQIKTLYADCENDRALMTKKFEDLKRALS</sequence>
<proteinExistence type="predicted"/>
<keyword evidence="2" id="KW-1185">Reference proteome</keyword>
<accession>A0ACC1L2L0</accession>
<reference evidence="1" key="1">
    <citation type="submission" date="2022-07" db="EMBL/GenBank/DDBJ databases">
        <title>Phylogenomic reconstructions and comparative analyses of Kickxellomycotina fungi.</title>
        <authorList>
            <person name="Reynolds N.K."/>
            <person name="Stajich J.E."/>
            <person name="Barry K."/>
            <person name="Grigoriev I.V."/>
            <person name="Crous P."/>
            <person name="Smith M.E."/>
        </authorList>
    </citation>
    <scope>NUCLEOTIDE SEQUENCE</scope>
    <source>
        <strain evidence="1">BCRC 34780</strain>
    </source>
</reference>
<dbReference type="Proteomes" id="UP001140087">
    <property type="component" value="Unassembled WGS sequence"/>
</dbReference>
<evidence type="ECO:0000313" key="1">
    <source>
        <dbReference type="EMBL" id="KAJ2800154.1"/>
    </source>
</evidence>
<name>A0ACC1L2L0_9FUNG</name>
<comment type="caution">
    <text evidence="1">The sequence shown here is derived from an EMBL/GenBank/DDBJ whole genome shotgun (WGS) entry which is preliminary data.</text>
</comment>
<protein>
    <submittedName>
        <fullName evidence="1">GTPase-activating protein</fullName>
    </submittedName>
</protein>